<protein>
    <recommendedName>
        <fullName evidence="4">DNA pilot protein</fullName>
    </recommendedName>
</protein>
<dbReference type="RefSeq" id="WP_060386197.1">
    <property type="nucleotide sequence ID" value="NZ_LRGC01000013.1"/>
</dbReference>
<name>A0A108T4S6_BACSE</name>
<dbReference type="EMBL" id="LRGC01000013">
    <property type="protein sequence ID" value="KWR53416.1"/>
    <property type="molecule type" value="Genomic_DNA"/>
</dbReference>
<evidence type="ECO:0008006" key="4">
    <source>
        <dbReference type="Google" id="ProtNLM"/>
    </source>
</evidence>
<reference evidence="2 3" key="1">
    <citation type="journal article" date="2016" name="BMC Genomics">
        <title>Type VI secretion systems of human gut Bacteroidales segregate into three genetic architectures, two of which are contained on mobile genetic elements.</title>
        <authorList>
            <person name="Coyne M.J."/>
            <person name="Roelofs K.G."/>
            <person name="Comstock L.E."/>
        </authorList>
    </citation>
    <scope>NUCLEOTIDE SEQUENCE [LARGE SCALE GENOMIC DNA]</scope>
    <source>
        <strain evidence="2 3">CL09T03C01</strain>
    </source>
</reference>
<feature type="compositionally biased region" description="Low complexity" evidence="1">
    <location>
        <begin position="143"/>
        <end position="162"/>
    </location>
</feature>
<dbReference type="PATRIC" id="fig|46506.5.peg.2680"/>
<evidence type="ECO:0000313" key="3">
    <source>
        <dbReference type="Proteomes" id="UP000056419"/>
    </source>
</evidence>
<evidence type="ECO:0000313" key="2">
    <source>
        <dbReference type="EMBL" id="KWR53416.1"/>
    </source>
</evidence>
<proteinExistence type="predicted"/>
<keyword evidence="3" id="KW-1185">Reference proteome</keyword>
<feature type="region of interest" description="Disordered" evidence="1">
    <location>
        <begin position="141"/>
        <end position="170"/>
    </location>
</feature>
<comment type="caution">
    <text evidence="2">The sequence shown here is derived from an EMBL/GenBank/DDBJ whole genome shotgun (WGS) entry which is preliminary data.</text>
</comment>
<evidence type="ECO:0000256" key="1">
    <source>
        <dbReference type="SAM" id="MobiDB-lite"/>
    </source>
</evidence>
<accession>A0A108T4S6</accession>
<sequence length="382" mass="41870">MGAAAMTGVVGSAIGAGASLIGGAGATAAQNAANKDIAQMNNAFNEKMFDKQVAYNKEMYQQQLGDQWKFYDDTKQNAWKLYEDQKQNNWDLVKNQQQFQMDMWNKTNEYNSPAALRERIEAAELNPYAMLGSNSFGTASTMSGSAGAAPSGAAPSGGAPSAQGVTPPTATPYSADYSGITAGLGRAIDVLSSMPDRKVKEAQADNLRIEGKYIAGKAIAQILQMKTEAKTKEARLALDKLIADFDNNLKVSNMAVNNQNIAESKARTQLSVTENLMRQRELSFLPQAQKLQLAQGAADIAFRYSQKNLTDKQARHEIEKLAETVVRANGKALQNQFDAETYRDRVKTVRAALWNTFNEGLPRDIGEHMFGNKFQYNKFADY</sequence>
<organism evidence="2 3">
    <name type="scientific">Bacteroides stercoris</name>
    <dbReference type="NCBI Taxonomy" id="46506"/>
    <lineage>
        <taxon>Bacteria</taxon>
        <taxon>Pseudomonadati</taxon>
        <taxon>Bacteroidota</taxon>
        <taxon>Bacteroidia</taxon>
        <taxon>Bacteroidales</taxon>
        <taxon>Bacteroidaceae</taxon>
        <taxon>Bacteroides</taxon>
    </lineage>
</organism>
<dbReference type="AlphaFoldDB" id="A0A108T4S6"/>
<dbReference type="Proteomes" id="UP000056419">
    <property type="component" value="Unassembled WGS sequence"/>
</dbReference>
<gene>
    <name evidence="2" type="ORF">AA415_02497</name>
</gene>